<feature type="domain" description="Mur ligase C-terminal" evidence="11">
    <location>
        <begin position="349"/>
        <end position="460"/>
    </location>
</feature>
<dbReference type="Gene3D" id="3.40.50.720">
    <property type="entry name" value="NAD(P)-binding Rossmann-like Domain"/>
    <property type="match status" value="1"/>
</dbReference>
<gene>
    <name evidence="9" type="primary">murD</name>
    <name evidence="13" type="ORF">GGR13_000066</name>
</gene>
<dbReference type="Gene3D" id="3.40.1190.10">
    <property type="entry name" value="Mur-like, catalytic domain"/>
    <property type="match status" value="1"/>
</dbReference>
<evidence type="ECO:0000313" key="14">
    <source>
        <dbReference type="Proteomes" id="UP000545037"/>
    </source>
</evidence>
<dbReference type="InterPro" id="IPR018109">
    <property type="entry name" value="Folylpolyglutamate_synth_CS"/>
</dbReference>
<dbReference type="SUPFAM" id="SSF53244">
    <property type="entry name" value="MurD-like peptide ligases, peptide-binding domain"/>
    <property type="match status" value="1"/>
</dbReference>
<keyword evidence="9 10" id="KW-0961">Cell wall biogenesis/degradation</keyword>
<evidence type="ECO:0000313" key="13">
    <source>
        <dbReference type="EMBL" id="MBB5744494.1"/>
    </source>
</evidence>
<dbReference type="GO" id="GO:0005524">
    <property type="term" value="F:ATP binding"/>
    <property type="evidence" value="ECO:0007669"/>
    <property type="project" value="UniProtKB-UniRule"/>
</dbReference>
<evidence type="ECO:0000256" key="9">
    <source>
        <dbReference type="HAMAP-Rule" id="MF_00639"/>
    </source>
</evidence>
<comment type="subcellular location">
    <subcellularLocation>
        <location evidence="1 9 10">Cytoplasm</location>
    </subcellularLocation>
</comment>
<dbReference type="Pfam" id="PF08245">
    <property type="entry name" value="Mur_ligase_M"/>
    <property type="match status" value="1"/>
</dbReference>
<keyword evidence="4 9" id="KW-0436">Ligase</keyword>
<keyword evidence="3 9" id="KW-0963">Cytoplasm</keyword>
<evidence type="ECO:0000256" key="6">
    <source>
        <dbReference type="ARBA" id="ARBA00022741"/>
    </source>
</evidence>
<keyword evidence="8 9" id="KW-0131">Cell cycle</keyword>
<dbReference type="GO" id="GO:0051301">
    <property type="term" value="P:cell division"/>
    <property type="evidence" value="ECO:0007669"/>
    <property type="project" value="UniProtKB-KW"/>
</dbReference>
<evidence type="ECO:0000256" key="7">
    <source>
        <dbReference type="ARBA" id="ARBA00022840"/>
    </source>
</evidence>
<sequence>MIPVPGFEGKRVAVFGLGRSGITAARALKAGGARPVLWDDGVSGRMQAEAEGFLVEDLTVADWSDFAALVLSPGAPLTHPRPHWTVDRAREANVPVLGDVELFARALEALPTEARPAVIAITGTNGKSTTTALIGWVLKQAGLKVHIGGNIGIGVLALPEPTAGAVYVIEVSSYQLDLTTSFAPDVAILTNISPDHLDRHGDMEGYVAAKMRLFARMEPQRLALIGVDDDWGWQAVNKLNARGLRISTITTRTPPEYIDPTGGVPADDLEQTRPDQFPAFDQGRFIIVDATGGRLVADGVAIADLTRARSLPGRHNAQNAAFAYAAARAVGIAHQPAVEGLMTFPGLAHRMETVGHLGPVRFVNDSKATNADAARQALMSYPTSFWIAGGRAKDGGIAELADLFPRVTRAYLIGEAAPDFAAALGTTPHVVCGTMEAAVQAAGADAMSTGGDAVVLLSPACASFDQYPDFEARGEAFRAAVLNLGAISARQDG</sequence>
<name>A0A7W9FEM5_9CAUL</name>
<evidence type="ECO:0000256" key="8">
    <source>
        <dbReference type="ARBA" id="ARBA00023306"/>
    </source>
</evidence>
<comment type="similarity">
    <text evidence="9">Belongs to the MurCDEF family.</text>
</comment>
<dbReference type="AlphaFoldDB" id="A0A7W9FEM5"/>
<dbReference type="InterPro" id="IPR013221">
    <property type="entry name" value="Mur_ligase_cen"/>
</dbReference>
<dbReference type="GO" id="GO:0071555">
    <property type="term" value="P:cell wall organization"/>
    <property type="evidence" value="ECO:0007669"/>
    <property type="project" value="UniProtKB-KW"/>
</dbReference>
<reference evidence="13 14" key="1">
    <citation type="submission" date="2020-08" db="EMBL/GenBank/DDBJ databases">
        <title>Genomic Encyclopedia of Type Strains, Phase IV (KMG-IV): sequencing the most valuable type-strain genomes for metagenomic binning, comparative biology and taxonomic classification.</title>
        <authorList>
            <person name="Goeker M."/>
        </authorList>
    </citation>
    <scope>NUCLEOTIDE SEQUENCE [LARGE SCALE GENOMIC DNA]</scope>
    <source>
        <strain evidence="13 14">DSM 4737</strain>
    </source>
</reference>
<evidence type="ECO:0000259" key="11">
    <source>
        <dbReference type="Pfam" id="PF02875"/>
    </source>
</evidence>
<keyword evidence="7 9" id="KW-0067">ATP-binding</keyword>
<evidence type="ECO:0000256" key="2">
    <source>
        <dbReference type="ARBA" id="ARBA00004752"/>
    </source>
</evidence>
<feature type="binding site" evidence="9">
    <location>
        <begin position="123"/>
        <end position="129"/>
    </location>
    <ligand>
        <name>ATP</name>
        <dbReference type="ChEBI" id="CHEBI:30616"/>
    </ligand>
</feature>
<evidence type="ECO:0000256" key="3">
    <source>
        <dbReference type="ARBA" id="ARBA00022490"/>
    </source>
</evidence>
<keyword evidence="5 9" id="KW-0132">Cell division</keyword>
<evidence type="ECO:0000256" key="4">
    <source>
        <dbReference type="ARBA" id="ARBA00022598"/>
    </source>
</evidence>
<dbReference type="Pfam" id="PF02875">
    <property type="entry name" value="Mur_ligase_C"/>
    <property type="match status" value="1"/>
</dbReference>
<comment type="function">
    <text evidence="9 10">Cell wall formation. Catalyzes the addition of glutamate to the nucleotide precursor UDP-N-acetylmuramoyl-L-alanine (UMA).</text>
</comment>
<proteinExistence type="inferred from homology"/>
<dbReference type="InterPro" id="IPR036615">
    <property type="entry name" value="Mur_ligase_C_dom_sf"/>
</dbReference>
<evidence type="ECO:0000256" key="10">
    <source>
        <dbReference type="RuleBase" id="RU003664"/>
    </source>
</evidence>
<feature type="domain" description="Mur ligase central" evidence="12">
    <location>
        <begin position="121"/>
        <end position="327"/>
    </location>
</feature>
<dbReference type="EC" id="6.3.2.9" evidence="9 10"/>
<dbReference type="InterPro" id="IPR036565">
    <property type="entry name" value="Mur-like_cat_sf"/>
</dbReference>
<keyword evidence="9 10" id="KW-0133">Cell shape</keyword>
<comment type="catalytic activity">
    <reaction evidence="9 10">
        <text>UDP-N-acetyl-alpha-D-muramoyl-L-alanine + D-glutamate + ATP = UDP-N-acetyl-alpha-D-muramoyl-L-alanyl-D-glutamate + ADP + phosphate + H(+)</text>
        <dbReference type="Rhea" id="RHEA:16429"/>
        <dbReference type="ChEBI" id="CHEBI:15378"/>
        <dbReference type="ChEBI" id="CHEBI:29986"/>
        <dbReference type="ChEBI" id="CHEBI:30616"/>
        <dbReference type="ChEBI" id="CHEBI:43474"/>
        <dbReference type="ChEBI" id="CHEBI:83898"/>
        <dbReference type="ChEBI" id="CHEBI:83900"/>
        <dbReference type="ChEBI" id="CHEBI:456216"/>
        <dbReference type="EC" id="6.3.2.9"/>
    </reaction>
</comment>
<dbReference type="GO" id="GO:0008764">
    <property type="term" value="F:UDP-N-acetylmuramoylalanine-D-glutamate ligase activity"/>
    <property type="evidence" value="ECO:0007669"/>
    <property type="project" value="UniProtKB-UniRule"/>
</dbReference>
<dbReference type="Proteomes" id="UP000545037">
    <property type="component" value="Unassembled WGS sequence"/>
</dbReference>
<dbReference type="SUPFAM" id="SSF51984">
    <property type="entry name" value="MurCD N-terminal domain"/>
    <property type="match status" value="1"/>
</dbReference>
<protein>
    <recommendedName>
        <fullName evidence="9 10">UDP-N-acetylmuramoylalanine--D-glutamate ligase</fullName>
        <ecNumber evidence="9 10">6.3.2.9</ecNumber>
    </recommendedName>
    <alternativeName>
        <fullName evidence="9">D-glutamic acid-adding enzyme</fullName>
    </alternativeName>
    <alternativeName>
        <fullName evidence="9">UDP-N-acetylmuramoyl-L-alanyl-D-glutamate synthetase</fullName>
    </alternativeName>
</protein>
<dbReference type="GO" id="GO:0008360">
    <property type="term" value="P:regulation of cell shape"/>
    <property type="evidence" value="ECO:0007669"/>
    <property type="project" value="UniProtKB-KW"/>
</dbReference>
<dbReference type="InterPro" id="IPR005762">
    <property type="entry name" value="MurD"/>
</dbReference>
<keyword evidence="9 10" id="KW-0573">Peptidoglycan synthesis</keyword>
<dbReference type="GO" id="GO:0004326">
    <property type="term" value="F:tetrahydrofolylpolyglutamate synthase activity"/>
    <property type="evidence" value="ECO:0007669"/>
    <property type="project" value="InterPro"/>
</dbReference>
<dbReference type="PANTHER" id="PTHR43692:SF1">
    <property type="entry name" value="UDP-N-ACETYLMURAMOYLALANINE--D-GLUTAMATE LIGASE"/>
    <property type="match status" value="1"/>
</dbReference>
<comment type="pathway">
    <text evidence="2 9 10">Cell wall biogenesis; peptidoglycan biosynthesis.</text>
</comment>
<dbReference type="PROSITE" id="PS01011">
    <property type="entry name" value="FOLYLPOLYGLU_SYNT_1"/>
    <property type="match status" value="1"/>
</dbReference>
<dbReference type="PANTHER" id="PTHR43692">
    <property type="entry name" value="UDP-N-ACETYLMURAMOYLALANINE--D-GLUTAMATE LIGASE"/>
    <property type="match status" value="1"/>
</dbReference>
<dbReference type="InterPro" id="IPR004101">
    <property type="entry name" value="Mur_ligase_C"/>
</dbReference>
<evidence type="ECO:0000256" key="5">
    <source>
        <dbReference type="ARBA" id="ARBA00022618"/>
    </source>
</evidence>
<dbReference type="Gene3D" id="3.90.190.20">
    <property type="entry name" value="Mur ligase, C-terminal domain"/>
    <property type="match status" value="1"/>
</dbReference>
<comment type="caution">
    <text evidence="13">The sequence shown here is derived from an EMBL/GenBank/DDBJ whole genome shotgun (WGS) entry which is preliminary data.</text>
</comment>
<evidence type="ECO:0000256" key="1">
    <source>
        <dbReference type="ARBA" id="ARBA00004496"/>
    </source>
</evidence>
<dbReference type="HAMAP" id="MF_00639">
    <property type="entry name" value="MurD"/>
    <property type="match status" value="1"/>
</dbReference>
<dbReference type="NCBIfam" id="TIGR01087">
    <property type="entry name" value="murD"/>
    <property type="match status" value="1"/>
</dbReference>
<dbReference type="UniPathway" id="UPA00219"/>
<accession>A0A7W9FEM5</accession>
<keyword evidence="6 9" id="KW-0547">Nucleotide-binding</keyword>
<dbReference type="EMBL" id="JACHOR010000001">
    <property type="protein sequence ID" value="MBB5744494.1"/>
    <property type="molecule type" value="Genomic_DNA"/>
</dbReference>
<organism evidence="13 14">
    <name type="scientific">Brevundimonas variabilis</name>
    <dbReference type="NCBI Taxonomy" id="74312"/>
    <lineage>
        <taxon>Bacteria</taxon>
        <taxon>Pseudomonadati</taxon>
        <taxon>Pseudomonadota</taxon>
        <taxon>Alphaproteobacteria</taxon>
        <taxon>Caulobacterales</taxon>
        <taxon>Caulobacteraceae</taxon>
        <taxon>Brevundimonas</taxon>
    </lineage>
</organism>
<dbReference type="RefSeq" id="WP_183211478.1">
    <property type="nucleotide sequence ID" value="NZ_JACHOR010000001.1"/>
</dbReference>
<evidence type="ECO:0000259" key="12">
    <source>
        <dbReference type="Pfam" id="PF08245"/>
    </source>
</evidence>
<dbReference type="SUPFAM" id="SSF53623">
    <property type="entry name" value="MurD-like peptide ligases, catalytic domain"/>
    <property type="match status" value="1"/>
</dbReference>
<keyword evidence="14" id="KW-1185">Reference proteome</keyword>
<dbReference type="GO" id="GO:0005737">
    <property type="term" value="C:cytoplasm"/>
    <property type="evidence" value="ECO:0007669"/>
    <property type="project" value="UniProtKB-SubCell"/>
</dbReference>
<dbReference type="GO" id="GO:0009252">
    <property type="term" value="P:peptidoglycan biosynthetic process"/>
    <property type="evidence" value="ECO:0007669"/>
    <property type="project" value="UniProtKB-UniRule"/>
</dbReference>